<dbReference type="GeneID" id="35869702"/>
<evidence type="ECO:0008006" key="3">
    <source>
        <dbReference type="Google" id="ProtNLM"/>
    </source>
</evidence>
<dbReference type="PROSITE" id="PS51257">
    <property type="entry name" value="PROKAR_LIPOPROTEIN"/>
    <property type="match status" value="1"/>
</dbReference>
<organism evidence="1 2">
    <name type="scientific">Enterovibrio norvegicus DSM 15893</name>
    <dbReference type="NCBI Taxonomy" id="1121869"/>
    <lineage>
        <taxon>Bacteria</taxon>
        <taxon>Pseudomonadati</taxon>
        <taxon>Pseudomonadota</taxon>
        <taxon>Gammaproteobacteria</taxon>
        <taxon>Vibrionales</taxon>
        <taxon>Vibrionaceae</taxon>
        <taxon>Enterovibrio</taxon>
    </lineage>
</organism>
<accession>A0A1I5XDI6</accession>
<dbReference type="EMBL" id="FOWR01000061">
    <property type="protein sequence ID" value="SFQ30045.1"/>
    <property type="molecule type" value="Genomic_DNA"/>
</dbReference>
<protein>
    <recommendedName>
        <fullName evidence="3">Lipoprotein</fullName>
    </recommendedName>
</protein>
<proteinExistence type="predicted"/>
<evidence type="ECO:0000313" key="2">
    <source>
        <dbReference type="Proteomes" id="UP000182692"/>
    </source>
</evidence>
<dbReference type="OrthoDB" id="5916433at2"/>
<name>A0A1I5XDI6_9GAMM</name>
<dbReference type="RefSeq" id="WP_074928811.1">
    <property type="nucleotide sequence ID" value="NZ_FOWR01000061.1"/>
</dbReference>
<dbReference type="AlphaFoldDB" id="A0A1I5XDI6"/>
<evidence type="ECO:0000313" key="1">
    <source>
        <dbReference type="EMBL" id="SFQ30045.1"/>
    </source>
</evidence>
<dbReference type="Proteomes" id="UP000182692">
    <property type="component" value="Unassembled WGS sequence"/>
</dbReference>
<sequence>MKNLSRCSVFTIAVSSFLAGCTHMATNKLEDTNGTGAIAIPISIVTNSESKKYPCRSLELVIKKTFVDPSDLNVGIKEEIYVGSKPTYSLITNLAPGEYSVGEYRCYANYRRVFNDSKSYLTSYAGLSFEVKADQVLILKKGFEGSVDYDAVGGSSFNYGFYSATGGQKESIKETMTNQGLPVGWTIVEQ</sequence>
<gene>
    <name evidence="1" type="ORF">SAMN03084138_04651</name>
</gene>
<reference evidence="1 2" key="1">
    <citation type="submission" date="2016-10" db="EMBL/GenBank/DDBJ databases">
        <authorList>
            <person name="de Groot N.N."/>
        </authorList>
    </citation>
    <scope>NUCLEOTIDE SEQUENCE [LARGE SCALE GENOMIC DNA]</scope>
    <source>
        <strain evidence="1 2">DSM 15893</strain>
    </source>
</reference>